<evidence type="ECO:0000256" key="7">
    <source>
        <dbReference type="PROSITE-ProRule" id="PRU01360"/>
    </source>
</evidence>
<keyword evidence="8" id="KW-0732">Signal</keyword>
<dbReference type="InterPro" id="IPR037066">
    <property type="entry name" value="Plug_dom_sf"/>
</dbReference>
<evidence type="ECO:0000256" key="1">
    <source>
        <dbReference type="ARBA" id="ARBA00004571"/>
    </source>
</evidence>
<dbReference type="NCBIfam" id="TIGR04056">
    <property type="entry name" value="OMP_RagA_SusC"/>
    <property type="match status" value="1"/>
</dbReference>
<dbReference type="Gene3D" id="2.170.130.10">
    <property type="entry name" value="TonB-dependent receptor, plug domain"/>
    <property type="match status" value="1"/>
</dbReference>
<evidence type="ECO:0000256" key="6">
    <source>
        <dbReference type="ARBA" id="ARBA00023237"/>
    </source>
</evidence>
<dbReference type="Pfam" id="PF07715">
    <property type="entry name" value="Plug"/>
    <property type="match status" value="1"/>
</dbReference>
<dbReference type="EMBL" id="JAERTY010000009">
    <property type="protein sequence ID" value="MBL1410430.1"/>
    <property type="molecule type" value="Genomic_DNA"/>
</dbReference>
<evidence type="ECO:0000313" key="10">
    <source>
        <dbReference type="EMBL" id="MBL1410430.1"/>
    </source>
</evidence>
<dbReference type="Pfam" id="PF13715">
    <property type="entry name" value="CarbopepD_reg_2"/>
    <property type="match status" value="1"/>
</dbReference>
<dbReference type="Gene3D" id="2.60.40.1120">
    <property type="entry name" value="Carboxypeptidase-like, regulatory domain"/>
    <property type="match status" value="1"/>
</dbReference>
<reference evidence="10 11" key="1">
    <citation type="submission" date="2021-01" db="EMBL/GenBank/DDBJ databases">
        <title>C459-1 draft genome sequence.</title>
        <authorList>
            <person name="Zhang X.-F."/>
        </authorList>
    </citation>
    <scope>NUCLEOTIDE SEQUENCE [LARGE SCALE GENOMIC DNA]</scope>
    <source>
        <strain evidence="11">C459-1</strain>
    </source>
</reference>
<evidence type="ECO:0000256" key="8">
    <source>
        <dbReference type="SAM" id="SignalP"/>
    </source>
</evidence>
<dbReference type="Proteomes" id="UP000625283">
    <property type="component" value="Unassembled WGS sequence"/>
</dbReference>
<comment type="similarity">
    <text evidence="7">Belongs to the TonB-dependent receptor family.</text>
</comment>
<keyword evidence="5 7" id="KW-0472">Membrane</keyword>
<keyword evidence="3 7" id="KW-1134">Transmembrane beta strand</keyword>
<feature type="signal peptide" evidence="8">
    <location>
        <begin position="1"/>
        <end position="21"/>
    </location>
</feature>
<dbReference type="InterPro" id="IPR008969">
    <property type="entry name" value="CarboxyPept-like_regulatory"/>
</dbReference>
<dbReference type="SUPFAM" id="SSF49464">
    <property type="entry name" value="Carboxypeptidase regulatory domain-like"/>
    <property type="match status" value="1"/>
</dbReference>
<dbReference type="SUPFAM" id="SSF56935">
    <property type="entry name" value="Porins"/>
    <property type="match status" value="1"/>
</dbReference>
<dbReference type="InterPro" id="IPR023996">
    <property type="entry name" value="TonB-dep_OMP_SusC/RagA"/>
</dbReference>
<evidence type="ECO:0000256" key="3">
    <source>
        <dbReference type="ARBA" id="ARBA00022452"/>
    </source>
</evidence>
<feature type="chain" id="PRO_5046109707" evidence="8">
    <location>
        <begin position="22"/>
        <end position="1128"/>
    </location>
</feature>
<dbReference type="InterPro" id="IPR023997">
    <property type="entry name" value="TonB-dep_OMP_SusC/RagA_CS"/>
</dbReference>
<name>A0ABS1R7E1_9SPHI</name>
<keyword evidence="2 7" id="KW-0813">Transport</keyword>
<evidence type="ECO:0000256" key="4">
    <source>
        <dbReference type="ARBA" id="ARBA00022692"/>
    </source>
</evidence>
<feature type="domain" description="TonB-dependent receptor plug" evidence="9">
    <location>
        <begin position="207"/>
        <end position="338"/>
    </location>
</feature>
<organism evidence="10 11">
    <name type="scientific">Sphingobacterium faecale</name>
    <dbReference type="NCBI Taxonomy" id="2803775"/>
    <lineage>
        <taxon>Bacteria</taxon>
        <taxon>Pseudomonadati</taxon>
        <taxon>Bacteroidota</taxon>
        <taxon>Sphingobacteriia</taxon>
        <taxon>Sphingobacteriales</taxon>
        <taxon>Sphingobacteriaceae</taxon>
        <taxon>Sphingobacterium</taxon>
    </lineage>
</organism>
<dbReference type="InterPro" id="IPR012910">
    <property type="entry name" value="Plug_dom"/>
</dbReference>
<keyword evidence="6 7" id="KW-0998">Cell outer membrane</keyword>
<sequence length="1128" mass="126376">MKLLLVSIFVFIYSASASSNAQQVSIVAKETSFRVVMQQIKKQTGYSFAITESHMRSAKPISLNVRQDLKDVLPLIFENQPFGYKMEGKIILTVDKKREDVRTAVVADFQQSEISGRVVDTLGQPLAGVNIIFGKAKKQTFQTDQNGAFRLPIEADGEQVVFNFLGFQKHSQQLSSSHGPYLIKLKEARQEVDEVVVTGLFSRPTENFTGVATTISGDQLRNVNSMNALEAMKVFDPAIRMPDNLNFGSDPNRLPNISLRGTNNFPSQGGTTGNIPSSGADFMSAYQTNPSMPLFILDGFESSLQKISDLDINRIERITILKDAVATSAYGSRAANGVIVIDTKQPEKGRVRLNYTGTLQVTAPDLTSYNLLNASDKLELERISGSFFTTNPYHQIFYDNLYKQRKLAVESGVDTYWLSQPLRTGVGNKHALYVDGGDDYVRYGVNVGYTKNTGVMKGSDRNVYEGGMQLSYRKSNFLVRNQFNLTVNQSNNSPYGAYSQYTRLNPYWSPFDESGDVLKVLEVFSNPGILGQTLVGNPLYNASLGTKDFSKYFGVTNQTFLEWKFSNGLKLTGKLGLTKQEDQSDKFLPADHTSFINVTDYSSEEYALRGSYDRSNSSFFAYDASLTADYNKTFGKSLVFATLGAAAAEQNSKATAFVMKGFPNAKLDELYFGKEFLRNSRPTGQNNINRRVSVFSSIGYTYDKRYLVDFSFNTDGSTQFGSKNRFAPFWAVGLGWNVHEESFAHFLTDLGVTRFKIRGGIGTTGSQQFSPYMALSTYQYNTAQDYVGMFGATLLSYGNERLKWQQTQKLNLGADINFLKDWVTLRMEVYNEKTNDLLLDINTPPSLGVSSYKENVGKLKNIGVEGSINFFVMKNEPRSMFWSFFVNAIHNKNQIQEISNSLKKMNDQNDQTDNNLQTRPQLRFQEGQSVNAIWAVRSAGIDPSNGQELYIKKNGDLTYVWNAADKVIVGDAIPDLSGNWGTNFSYKGIQVGAYFSYQLGGTLYNQTLADRIENANIRYNVDERVLLGRWKEPGDVTFFKGLKDLNGLTVTTPTNATSRFVQKNNFMELESVSLGYILSDKITSRWKLSNTRFSLQANNLARISTIKVERGLDYPFARNFTFTINTSF</sequence>
<dbReference type="NCBIfam" id="TIGR04057">
    <property type="entry name" value="SusC_RagA_signa"/>
    <property type="match status" value="1"/>
</dbReference>
<dbReference type="PROSITE" id="PS52016">
    <property type="entry name" value="TONB_DEPENDENT_REC_3"/>
    <property type="match status" value="1"/>
</dbReference>
<evidence type="ECO:0000256" key="5">
    <source>
        <dbReference type="ARBA" id="ARBA00023136"/>
    </source>
</evidence>
<keyword evidence="11" id="KW-1185">Reference proteome</keyword>
<comment type="caution">
    <text evidence="10">The sequence shown here is derived from an EMBL/GenBank/DDBJ whole genome shotgun (WGS) entry which is preliminary data.</text>
</comment>
<protein>
    <submittedName>
        <fullName evidence="10">SusC/RagA family TonB-linked outer membrane protein</fullName>
    </submittedName>
</protein>
<gene>
    <name evidence="10" type="ORF">JKG61_16860</name>
</gene>
<comment type="subcellular location">
    <subcellularLocation>
        <location evidence="1 7">Cell outer membrane</location>
        <topology evidence="1 7">Multi-pass membrane protein</topology>
    </subcellularLocation>
</comment>
<proteinExistence type="inferred from homology"/>
<keyword evidence="4 7" id="KW-0812">Transmembrane</keyword>
<evidence type="ECO:0000313" key="11">
    <source>
        <dbReference type="Proteomes" id="UP000625283"/>
    </source>
</evidence>
<accession>A0ABS1R7E1</accession>
<evidence type="ECO:0000259" key="9">
    <source>
        <dbReference type="Pfam" id="PF07715"/>
    </source>
</evidence>
<dbReference type="InterPro" id="IPR036942">
    <property type="entry name" value="Beta-barrel_TonB_sf"/>
</dbReference>
<dbReference type="Gene3D" id="2.40.170.20">
    <property type="entry name" value="TonB-dependent receptor, beta-barrel domain"/>
    <property type="match status" value="1"/>
</dbReference>
<evidence type="ECO:0000256" key="2">
    <source>
        <dbReference type="ARBA" id="ARBA00022448"/>
    </source>
</evidence>
<dbReference type="InterPro" id="IPR039426">
    <property type="entry name" value="TonB-dep_rcpt-like"/>
</dbReference>